<dbReference type="InterPro" id="IPR017166">
    <property type="entry name" value="UCP037290"/>
</dbReference>
<dbReference type="Gene3D" id="3.40.50.300">
    <property type="entry name" value="P-loop containing nucleotide triphosphate hydrolases"/>
    <property type="match status" value="1"/>
</dbReference>
<dbReference type="Proteomes" id="UP000316199">
    <property type="component" value="Unassembled WGS sequence"/>
</dbReference>
<organism evidence="1 2">
    <name type="scientific">OM182 bacterium</name>
    <dbReference type="NCBI Taxonomy" id="2510334"/>
    <lineage>
        <taxon>Bacteria</taxon>
        <taxon>Pseudomonadati</taxon>
        <taxon>Pseudomonadota</taxon>
        <taxon>Gammaproteobacteria</taxon>
        <taxon>OMG group</taxon>
        <taxon>OM182 clade</taxon>
    </lineage>
</organism>
<name>A0A520RZB7_9GAMM</name>
<dbReference type="AlphaFoldDB" id="A0A520RZB7"/>
<sequence length="253" mass="28972">MTSPTDKLEHLISESGLWRASNINYEFRQGIPSGYPLLDSHLTRSGWPTDGVTEFLYDHYGIGELRLLAPALAYLSQRQSRKILMISPPFIPYPPALNACGINLRELFIVQPKTIQDTLWVLEQALSSRSCSAVIAWPQKISDKQVRRLQVISKEGNTWNILFRRTNVEASPAELRIRLYTVNSHSHPYSSVHVKIVKQRGGWESNIFRINFVDNLNQKTPDFSKLLVNYSDHNDTNILQWPMDLPPFPTVTD</sequence>
<proteinExistence type="predicted"/>
<gene>
    <name evidence="1" type="primary">imuA</name>
    <name evidence="1" type="ORF">EVA68_06710</name>
</gene>
<protein>
    <submittedName>
        <fullName evidence="1">Translesion DNA synthesis-associated protein ImuA</fullName>
    </submittedName>
</protein>
<dbReference type="InterPro" id="IPR047610">
    <property type="entry name" value="ImuA_translesion"/>
</dbReference>
<dbReference type="SUPFAM" id="SSF52540">
    <property type="entry name" value="P-loop containing nucleoside triphosphate hydrolases"/>
    <property type="match status" value="1"/>
</dbReference>
<reference evidence="1 2" key="1">
    <citation type="submission" date="2019-02" db="EMBL/GenBank/DDBJ databases">
        <title>Prokaryotic population dynamics and viral predation in marine succession experiment using metagenomics: the confinement effect.</title>
        <authorList>
            <person name="Haro-Moreno J.M."/>
            <person name="Rodriguez-Valera F."/>
            <person name="Lopez-Perez M."/>
        </authorList>
    </citation>
    <scope>NUCLEOTIDE SEQUENCE [LARGE SCALE GENOMIC DNA]</scope>
    <source>
        <strain evidence="1">MED-G157</strain>
    </source>
</reference>
<dbReference type="EMBL" id="SHAG01000031">
    <property type="protein sequence ID" value="RZO75551.1"/>
    <property type="molecule type" value="Genomic_DNA"/>
</dbReference>
<dbReference type="InterPro" id="IPR027417">
    <property type="entry name" value="P-loop_NTPase"/>
</dbReference>
<accession>A0A520RZB7</accession>
<dbReference type="PIRSF" id="PIRSF037290">
    <property type="entry name" value="UCP037290"/>
    <property type="match status" value="1"/>
</dbReference>
<evidence type="ECO:0000313" key="2">
    <source>
        <dbReference type="Proteomes" id="UP000316199"/>
    </source>
</evidence>
<comment type="caution">
    <text evidence="1">The sequence shown here is derived from an EMBL/GenBank/DDBJ whole genome shotgun (WGS) entry which is preliminary data.</text>
</comment>
<dbReference type="NCBIfam" id="NF033429">
    <property type="entry name" value="ImuA_translesion"/>
    <property type="match status" value="1"/>
</dbReference>
<evidence type="ECO:0000313" key="1">
    <source>
        <dbReference type="EMBL" id="RZO75551.1"/>
    </source>
</evidence>